<dbReference type="Proteomes" id="UP000244989">
    <property type="component" value="Unassembled WGS sequence"/>
</dbReference>
<dbReference type="GO" id="GO:0004733">
    <property type="term" value="F:pyridoxamine phosphate oxidase activity"/>
    <property type="evidence" value="ECO:0007669"/>
    <property type="project" value="InterPro"/>
</dbReference>
<evidence type="ECO:0000256" key="1">
    <source>
        <dbReference type="ARBA" id="ARBA00001917"/>
    </source>
</evidence>
<dbReference type="PANTHER" id="PTHR10851:SF0">
    <property type="entry name" value="PYRIDOXINE-5'-PHOSPHATE OXIDASE"/>
    <property type="match status" value="1"/>
</dbReference>
<organism evidence="6 7">
    <name type="scientific">Corynebacterium yudongzhengii</name>
    <dbReference type="NCBI Taxonomy" id="2080740"/>
    <lineage>
        <taxon>Bacteria</taxon>
        <taxon>Bacillati</taxon>
        <taxon>Actinomycetota</taxon>
        <taxon>Actinomycetes</taxon>
        <taxon>Mycobacteriales</taxon>
        <taxon>Corynebacteriaceae</taxon>
        <taxon>Corynebacterium</taxon>
    </lineage>
</organism>
<protein>
    <recommendedName>
        <fullName evidence="5">Pyridoxamine 5'-phosphate oxidase N-terminal domain-containing protein</fullName>
    </recommendedName>
</protein>
<dbReference type="Gene3D" id="2.30.110.10">
    <property type="entry name" value="Electron Transport, Fmn-binding Protein, Chain A"/>
    <property type="match status" value="1"/>
</dbReference>
<dbReference type="AlphaFoldDB" id="A0A2U1T6N2"/>
<evidence type="ECO:0000256" key="2">
    <source>
        <dbReference type="ARBA" id="ARBA00022630"/>
    </source>
</evidence>
<dbReference type="SUPFAM" id="SSF50475">
    <property type="entry name" value="FMN-binding split barrel"/>
    <property type="match status" value="1"/>
</dbReference>
<dbReference type="EMBL" id="QEEZ01000009">
    <property type="protein sequence ID" value="PWC01652.1"/>
    <property type="molecule type" value="Genomic_DNA"/>
</dbReference>
<keyword evidence="7" id="KW-1185">Reference proteome</keyword>
<accession>A0A2U1T6N2</accession>
<dbReference type="KEGG" id="cyz:C3B44_07420"/>
<keyword evidence="2" id="KW-0285">Flavoprotein</keyword>
<dbReference type="InterPro" id="IPR000659">
    <property type="entry name" value="Pyridox_Oxase"/>
</dbReference>
<feature type="domain" description="Pyridoxamine 5'-phosphate oxidase N-terminal" evidence="5">
    <location>
        <begin position="217"/>
        <end position="295"/>
    </location>
</feature>
<dbReference type="InterPro" id="IPR011576">
    <property type="entry name" value="Pyridox_Oxase_N"/>
</dbReference>
<dbReference type="GO" id="GO:0008615">
    <property type="term" value="P:pyridoxine biosynthetic process"/>
    <property type="evidence" value="ECO:0007669"/>
    <property type="project" value="InterPro"/>
</dbReference>
<evidence type="ECO:0000313" key="7">
    <source>
        <dbReference type="Proteomes" id="UP000244989"/>
    </source>
</evidence>
<reference evidence="7" key="1">
    <citation type="submission" date="2018-04" db="EMBL/GenBank/DDBJ databases">
        <authorList>
            <person name="Liu S."/>
            <person name="Wang Z."/>
            <person name="Li J."/>
        </authorList>
    </citation>
    <scope>NUCLEOTIDE SEQUENCE [LARGE SCALE GENOMIC DNA]</scope>
    <source>
        <strain evidence="7">2189</strain>
    </source>
</reference>
<evidence type="ECO:0000259" key="5">
    <source>
        <dbReference type="Pfam" id="PF01243"/>
    </source>
</evidence>
<dbReference type="InterPro" id="IPR009097">
    <property type="entry name" value="Cyclic_Pdiesterase"/>
</dbReference>
<dbReference type="OrthoDB" id="4425319at2"/>
<dbReference type="SUPFAM" id="SSF55144">
    <property type="entry name" value="LigT-like"/>
    <property type="match status" value="1"/>
</dbReference>
<keyword evidence="3" id="KW-0288">FMN</keyword>
<proteinExistence type="predicted"/>
<name>A0A2U1T6N2_9CORY</name>
<dbReference type="PANTHER" id="PTHR10851">
    <property type="entry name" value="PYRIDOXINE-5-PHOSPHATE OXIDASE"/>
    <property type="match status" value="1"/>
</dbReference>
<keyword evidence="4" id="KW-0560">Oxidoreductase</keyword>
<comment type="caution">
    <text evidence="6">The sequence shown here is derived from an EMBL/GenBank/DDBJ whole genome shotgun (WGS) entry which is preliminary data.</text>
</comment>
<sequence length="336" mass="37348">MTSPDNILFHLSGDQEAEIRAIFSRLAERGFPPQRQTPHITVTFAPEMVPVVTRRAAQLLPPHVPAAFRRAGTVTFGTKRRQTVAWLLETTEELECAARELSALNPDGRGRRWLPHLTMGLRLPREVVGDYIRALDEETSPHLRELIGVRVGLWQPRWQRYTSFLPAKLDGMSTLSAKQLQDVASMTGQAPELDVDNLPDNPIALFVDWFHAACGPVAEPKAMTLATVDASGAPDARTVNLYAVDEQGFSFGTSARSTKAEQLRHVKAAALNFWWPEQARAVRVRGEVNRITSPGGGGEFFAVSPQHVEFWQPGAEKAALRVQYDAEGKGWRREVN</sequence>
<comment type="cofactor">
    <cofactor evidence="1">
        <name>FMN</name>
        <dbReference type="ChEBI" id="CHEBI:58210"/>
    </cofactor>
</comment>
<gene>
    <name evidence="6" type="ORF">DF222_05945</name>
</gene>
<dbReference type="Gene3D" id="3.90.1140.10">
    <property type="entry name" value="Cyclic phosphodiesterase"/>
    <property type="match status" value="1"/>
</dbReference>
<evidence type="ECO:0000256" key="3">
    <source>
        <dbReference type="ARBA" id="ARBA00022643"/>
    </source>
</evidence>
<dbReference type="InterPro" id="IPR012349">
    <property type="entry name" value="Split_barrel_FMN-bd"/>
</dbReference>
<dbReference type="GO" id="GO:0010181">
    <property type="term" value="F:FMN binding"/>
    <property type="evidence" value="ECO:0007669"/>
    <property type="project" value="InterPro"/>
</dbReference>
<evidence type="ECO:0000313" key="6">
    <source>
        <dbReference type="EMBL" id="PWC01652.1"/>
    </source>
</evidence>
<dbReference type="Pfam" id="PF01243">
    <property type="entry name" value="PNPOx_N"/>
    <property type="match status" value="1"/>
</dbReference>
<evidence type="ECO:0000256" key="4">
    <source>
        <dbReference type="ARBA" id="ARBA00023002"/>
    </source>
</evidence>